<dbReference type="GeneID" id="42179166"/>
<feature type="transmembrane region" description="Helical" evidence="1">
    <location>
        <begin position="114"/>
        <end position="136"/>
    </location>
</feature>
<protein>
    <submittedName>
        <fullName evidence="3">Sulfite oxidase</fullName>
    </submittedName>
</protein>
<dbReference type="Gene3D" id="3.90.420.10">
    <property type="entry name" value="Oxidoreductase, molybdopterin-binding domain"/>
    <property type="match status" value="1"/>
</dbReference>
<dbReference type="InterPro" id="IPR000572">
    <property type="entry name" value="OxRdtase_Mopterin-bd_dom"/>
</dbReference>
<dbReference type="EMBL" id="CP039375">
    <property type="protein sequence ID" value="QCD65849.1"/>
    <property type="molecule type" value="Genomic_DNA"/>
</dbReference>
<keyword evidence="1" id="KW-0812">Transmembrane</keyword>
<dbReference type="Pfam" id="PF00174">
    <property type="entry name" value="Oxidored_molyb"/>
    <property type="match status" value="1"/>
</dbReference>
<reference evidence="3 4" key="1">
    <citation type="submission" date="2019-04" db="EMBL/GenBank/DDBJ databases">
        <title>Complete genome sequence of Arthrobacter sp. ZXY-2 associated with effective atrazine degradation and salt adaptation.</title>
        <authorList>
            <person name="Zhao X."/>
        </authorList>
    </citation>
    <scope>NUCLEOTIDE SEQUENCE [LARGE SCALE GENOMIC DNA]</scope>
    <source>
        <strain evidence="4">ZP60</strain>
    </source>
</reference>
<dbReference type="PANTHER" id="PTHR43032">
    <property type="entry name" value="PROTEIN-METHIONINE-SULFOXIDE REDUCTASE"/>
    <property type="match status" value="1"/>
</dbReference>
<gene>
    <name evidence="3" type="ORF">E5139_09480</name>
</gene>
<sequence>MRRPDWLPTRPLPRLEPGPRVLDWSLAAAVALILATGVYSLVAGRPGQAWVFDLHAIGGLALVVLLVFKLRRVAPRVTPDRLTAPRVLSLSLAFVTAAALATGLWWVLGGSVSIGPWGLLNLHVGVGLVVPVVLLLHLRHRFHDPRNVPSRDRRTALRYAGIAGIAALTWRSQRVLNDALDTAGADRRFTGSREVGTDEGNAFPPTSWMADDPDPIDSDEWVLSVTGRVASPATFGVDDLELDDLEGADERRAVLDCTSGWYSEHDWQGVAVADLLAAVEPDDAARWVQFRSVTGYRWSLPISEAEDALLATHVDGDRLTHGHGAPMRLVAPARRGLQWVKWVDEVRLSRRREIGESVAIFVSGFEE</sequence>
<feature type="transmembrane region" description="Helical" evidence="1">
    <location>
        <begin position="48"/>
        <end position="68"/>
    </location>
</feature>
<evidence type="ECO:0000259" key="2">
    <source>
        <dbReference type="Pfam" id="PF00174"/>
    </source>
</evidence>
<dbReference type="RefSeq" id="WP_015762229.1">
    <property type="nucleotide sequence ID" value="NZ_CP039375.1"/>
</dbReference>
<keyword evidence="1" id="KW-0472">Membrane</keyword>
<accession>A0A4D6KG93</accession>
<organism evidence="3 4">
    <name type="scientific">Halomicrobium mukohataei</name>
    <dbReference type="NCBI Taxonomy" id="57705"/>
    <lineage>
        <taxon>Archaea</taxon>
        <taxon>Methanobacteriati</taxon>
        <taxon>Methanobacteriota</taxon>
        <taxon>Stenosarchaea group</taxon>
        <taxon>Halobacteria</taxon>
        <taxon>Halobacteriales</taxon>
        <taxon>Haloarculaceae</taxon>
        <taxon>Halomicrobium</taxon>
    </lineage>
</organism>
<dbReference type="Proteomes" id="UP000297053">
    <property type="component" value="Chromosome"/>
</dbReference>
<dbReference type="SUPFAM" id="SSF56524">
    <property type="entry name" value="Oxidoreductase molybdopterin-binding domain"/>
    <property type="match status" value="1"/>
</dbReference>
<dbReference type="CDD" id="cd00321">
    <property type="entry name" value="SO_family_Moco"/>
    <property type="match status" value="1"/>
</dbReference>
<evidence type="ECO:0000256" key="1">
    <source>
        <dbReference type="SAM" id="Phobius"/>
    </source>
</evidence>
<keyword evidence="1" id="KW-1133">Transmembrane helix</keyword>
<dbReference type="AlphaFoldDB" id="A0A4D6KG93"/>
<evidence type="ECO:0000313" key="3">
    <source>
        <dbReference type="EMBL" id="QCD65849.1"/>
    </source>
</evidence>
<name>A0A4D6KG93_9EURY</name>
<reference evidence="3 4" key="2">
    <citation type="submission" date="2019-04" db="EMBL/GenBank/DDBJ databases">
        <authorList>
            <person name="Yang S."/>
            <person name="Wei W."/>
        </authorList>
    </citation>
    <scope>NUCLEOTIDE SEQUENCE [LARGE SCALE GENOMIC DNA]</scope>
    <source>
        <strain evidence="4">ZP60</strain>
    </source>
</reference>
<proteinExistence type="predicted"/>
<feature type="domain" description="Oxidoreductase molybdopterin-binding" evidence="2">
    <location>
        <begin position="215"/>
        <end position="352"/>
    </location>
</feature>
<feature type="transmembrane region" description="Helical" evidence="1">
    <location>
        <begin position="21"/>
        <end position="42"/>
    </location>
</feature>
<feature type="transmembrane region" description="Helical" evidence="1">
    <location>
        <begin position="88"/>
        <end position="108"/>
    </location>
</feature>
<dbReference type="KEGG" id="halz:E5139_09480"/>
<dbReference type="InterPro" id="IPR036374">
    <property type="entry name" value="OxRdtase_Mopterin-bd_sf"/>
</dbReference>
<evidence type="ECO:0000313" key="4">
    <source>
        <dbReference type="Proteomes" id="UP000297053"/>
    </source>
</evidence>
<dbReference type="OMA" id="DCTSGWY"/>